<dbReference type="EMBL" id="SRLO01000166">
    <property type="protein sequence ID" value="TNN70224.1"/>
    <property type="molecule type" value="Genomic_DNA"/>
</dbReference>
<evidence type="ECO:0000313" key="1">
    <source>
        <dbReference type="EMBL" id="TNN70224.1"/>
    </source>
</evidence>
<proteinExistence type="predicted"/>
<evidence type="ECO:0000313" key="2">
    <source>
        <dbReference type="Proteomes" id="UP000314294"/>
    </source>
</evidence>
<protein>
    <submittedName>
        <fullName evidence="1">Uncharacterized protein</fullName>
    </submittedName>
</protein>
<dbReference type="Proteomes" id="UP000314294">
    <property type="component" value="Unassembled WGS sequence"/>
</dbReference>
<keyword evidence="2" id="KW-1185">Reference proteome</keyword>
<dbReference type="AlphaFoldDB" id="A0A4Z2HYZ7"/>
<reference evidence="1 2" key="1">
    <citation type="submission" date="2019-03" db="EMBL/GenBank/DDBJ databases">
        <title>First draft genome of Liparis tanakae, snailfish: a comprehensive survey of snailfish specific genes.</title>
        <authorList>
            <person name="Kim W."/>
            <person name="Song I."/>
            <person name="Jeong J.-H."/>
            <person name="Kim D."/>
            <person name="Kim S."/>
            <person name="Ryu S."/>
            <person name="Song J.Y."/>
            <person name="Lee S.K."/>
        </authorList>
    </citation>
    <scope>NUCLEOTIDE SEQUENCE [LARGE SCALE GENOMIC DNA]</scope>
    <source>
        <tissue evidence="1">Muscle</tissue>
    </source>
</reference>
<name>A0A4Z2HYZ7_9TELE</name>
<accession>A0A4Z2HYZ7</accession>
<organism evidence="1 2">
    <name type="scientific">Liparis tanakae</name>
    <name type="common">Tanaka's snailfish</name>
    <dbReference type="NCBI Taxonomy" id="230148"/>
    <lineage>
        <taxon>Eukaryota</taxon>
        <taxon>Metazoa</taxon>
        <taxon>Chordata</taxon>
        <taxon>Craniata</taxon>
        <taxon>Vertebrata</taxon>
        <taxon>Euteleostomi</taxon>
        <taxon>Actinopterygii</taxon>
        <taxon>Neopterygii</taxon>
        <taxon>Teleostei</taxon>
        <taxon>Neoteleostei</taxon>
        <taxon>Acanthomorphata</taxon>
        <taxon>Eupercaria</taxon>
        <taxon>Perciformes</taxon>
        <taxon>Cottioidei</taxon>
        <taxon>Cottales</taxon>
        <taxon>Liparidae</taxon>
        <taxon>Liparis</taxon>
    </lineage>
</organism>
<sequence length="203" mass="22039">MEISRRLALHSRRRVESRLFRGASAGARIDLHSKAYDVTGADYASSVAANRQSEGTYSGLGGVKNEPDVPNGIYFRAVPLRSVSGRGLANVDGKATDAIVGAWLPFAVCRSSRTDAPGSASAWMTAHQDECQVLERKRRPNEEEEVGADNTLRSSRGEERVRTVALIASRVAVFITPKICLSIDLRETAAALRQAAAAEWDLR</sequence>
<comment type="caution">
    <text evidence="1">The sequence shown here is derived from an EMBL/GenBank/DDBJ whole genome shotgun (WGS) entry which is preliminary data.</text>
</comment>
<gene>
    <name evidence="1" type="ORF">EYF80_019595</name>
</gene>